<dbReference type="Proteomes" id="UP001228643">
    <property type="component" value="Unassembled WGS sequence"/>
</dbReference>
<sequence length="572" mass="56618">MTSGTAIYNKNSGTVVIGPNAVINVNAALQFAATDKGILIPRVTLSSLSNSAPLQSLGVEDEGILVYNIATIADVTPGFYYWDKSVWKAVDSAIAENVTGIVAGANGGTGVVNSGKTITLGGNLTTTGAFTTNLTATGNTALTLPTTGTLATLTDITSANGTNANLTGPITSIGNATSVASQTGTGTKFVMDTGPTFVNNITTPSIIGGTATTQSLVYKTTTGIGVANADHIFQVGNNGATEAMRIANNGNVGIGNAPNAKLDVKGTFRLTGATSGGVNFAVLAAAGSSTYTWPSSSPASSGVLQSNSTGTLSWVTAATGNALTTNPLSQFATTTSAQLSGVLSDETGTGSAVFSSSPTLVTPNLGTPSTLIGTNITGTATGLTAGTATNVTGIVAGANGGTGVVNSGKTITLGGNLTTTGAFTTNLTATGNTALTLPATGTLATLVGTETLTNKTLANVTSITGTSGASTIANFSTVVNSVAVTNYSLVQADNGKMLNFTSASPITLTVPAGLSPGFNCLVVQYGTGVITFAGSGTTVVNKNNFIKTNGLYAIVTIVSPVTNVFITSGNMN</sequence>
<reference evidence="1 2" key="1">
    <citation type="submission" date="2023-04" db="EMBL/GenBank/DDBJ databases">
        <title>Two novel species of Flavobacterium.</title>
        <authorList>
            <person name="Liu Q."/>
            <person name="Xin Y.-H."/>
        </authorList>
    </citation>
    <scope>NUCLEOTIDE SEQUENCE [LARGE SCALE GENOMIC DNA]</scope>
    <source>
        <strain evidence="1 2">LB2P87</strain>
    </source>
</reference>
<organism evidence="1 2">
    <name type="scientific">Flavobacterium yafengii</name>
    <dbReference type="NCBI Taxonomy" id="3041253"/>
    <lineage>
        <taxon>Bacteria</taxon>
        <taxon>Pseudomonadati</taxon>
        <taxon>Bacteroidota</taxon>
        <taxon>Flavobacteriia</taxon>
        <taxon>Flavobacteriales</taxon>
        <taxon>Flavobacteriaceae</taxon>
        <taxon>Flavobacterium</taxon>
    </lineage>
</organism>
<comment type="caution">
    <text evidence="1">The sequence shown here is derived from an EMBL/GenBank/DDBJ whole genome shotgun (WGS) entry which is preliminary data.</text>
</comment>
<gene>
    <name evidence="1" type="ORF">QLS97_11725</name>
</gene>
<accession>A0AAW6TRR4</accession>
<dbReference type="RefSeq" id="WP_282716879.1">
    <property type="nucleotide sequence ID" value="NZ_JASCRY010000003.1"/>
</dbReference>
<name>A0AAW6TRR4_9FLAO</name>
<evidence type="ECO:0000313" key="1">
    <source>
        <dbReference type="EMBL" id="MDI5950318.1"/>
    </source>
</evidence>
<evidence type="ECO:0000313" key="2">
    <source>
        <dbReference type="Proteomes" id="UP001228643"/>
    </source>
</evidence>
<dbReference type="AlphaFoldDB" id="A0AAW6TRR4"/>
<dbReference type="EMBL" id="JASCRY010000003">
    <property type="protein sequence ID" value="MDI5950318.1"/>
    <property type="molecule type" value="Genomic_DNA"/>
</dbReference>
<proteinExistence type="predicted"/>
<evidence type="ECO:0008006" key="3">
    <source>
        <dbReference type="Google" id="ProtNLM"/>
    </source>
</evidence>
<keyword evidence="2" id="KW-1185">Reference proteome</keyword>
<protein>
    <recommendedName>
        <fullName evidence="3">Tail fiber protein</fullName>
    </recommendedName>
</protein>